<evidence type="ECO:0000259" key="1">
    <source>
        <dbReference type="PROSITE" id="PS51819"/>
    </source>
</evidence>
<name>A0ABV0L025_9GAMM</name>
<reference evidence="2 3" key="1">
    <citation type="submission" date="2024-05" db="EMBL/GenBank/DDBJ databases">
        <authorList>
            <person name="Busch G.E."/>
            <person name="Sharma I."/>
        </authorList>
    </citation>
    <scope>NUCLEOTIDE SEQUENCE [LARGE SCALE GENOMIC DNA]</scope>
    <source>
        <strain evidence="2 3">23GB23</strain>
    </source>
</reference>
<dbReference type="InterPro" id="IPR029068">
    <property type="entry name" value="Glyas_Bleomycin-R_OHBP_Dase"/>
</dbReference>
<keyword evidence="3" id="KW-1185">Reference proteome</keyword>
<dbReference type="Proteomes" id="UP001471651">
    <property type="component" value="Unassembled WGS sequence"/>
</dbReference>
<proteinExistence type="predicted"/>
<dbReference type="RefSeq" id="WP_348576902.1">
    <property type="nucleotide sequence ID" value="NZ_JBDYKN010000007.1"/>
</dbReference>
<dbReference type="Pfam" id="PF00903">
    <property type="entry name" value="Glyoxalase"/>
    <property type="match status" value="1"/>
</dbReference>
<sequence>MTVSVSDLDRSIAFYCDFLGFRGEVRWVTGVHLSYGDCWLCLSLGVVSPSQDYTHFAFTFEAEAMLRVSKKDGYQSVKQWQKNTSEGNSLYLEDPDGHKSELHSGTLNTRIESLRKRPYDNLIWLSE</sequence>
<gene>
    <name evidence="2" type="ORF">ABKW32_09580</name>
</gene>
<evidence type="ECO:0000313" key="2">
    <source>
        <dbReference type="EMBL" id="MEP7729693.1"/>
    </source>
</evidence>
<protein>
    <submittedName>
        <fullName evidence="2">VOC family protein</fullName>
    </submittedName>
</protein>
<dbReference type="SUPFAM" id="SSF54593">
    <property type="entry name" value="Glyoxalase/Bleomycin resistance protein/Dihydroxybiphenyl dioxygenase"/>
    <property type="match status" value="1"/>
</dbReference>
<organism evidence="2 3">
    <name type="scientific">Marinomonas primoryensis</name>
    <dbReference type="NCBI Taxonomy" id="178399"/>
    <lineage>
        <taxon>Bacteria</taxon>
        <taxon>Pseudomonadati</taxon>
        <taxon>Pseudomonadota</taxon>
        <taxon>Gammaproteobacteria</taxon>
        <taxon>Oceanospirillales</taxon>
        <taxon>Oceanospirillaceae</taxon>
        <taxon>Marinomonas</taxon>
    </lineage>
</organism>
<dbReference type="InterPro" id="IPR037523">
    <property type="entry name" value="VOC_core"/>
</dbReference>
<dbReference type="PROSITE" id="PS51819">
    <property type="entry name" value="VOC"/>
    <property type="match status" value="1"/>
</dbReference>
<accession>A0ABV0L025</accession>
<dbReference type="EMBL" id="JBDYKN010000007">
    <property type="protein sequence ID" value="MEP7729693.1"/>
    <property type="molecule type" value="Genomic_DNA"/>
</dbReference>
<dbReference type="Gene3D" id="3.10.180.10">
    <property type="entry name" value="2,3-Dihydroxybiphenyl 1,2-Dioxygenase, domain 1"/>
    <property type="match status" value="1"/>
</dbReference>
<comment type="caution">
    <text evidence="2">The sequence shown here is derived from an EMBL/GenBank/DDBJ whole genome shotgun (WGS) entry which is preliminary data.</text>
</comment>
<evidence type="ECO:0000313" key="3">
    <source>
        <dbReference type="Proteomes" id="UP001471651"/>
    </source>
</evidence>
<feature type="domain" description="VOC" evidence="1">
    <location>
        <begin position="1"/>
        <end position="105"/>
    </location>
</feature>
<dbReference type="InterPro" id="IPR004360">
    <property type="entry name" value="Glyas_Fos-R_dOase_dom"/>
</dbReference>